<proteinExistence type="inferred from homology"/>
<organism evidence="6 7">
    <name type="scientific">Immundisolibacter cernigliae</name>
    <dbReference type="NCBI Taxonomy" id="1810504"/>
    <lineage>
        <taxon>Bacteria</taxon>
        <taxon>Pseudomonadati</taxon>
        <taxon>Pseudomonadota</taxon>
        <taxon>Gammaproteobacteria</taxon>
        <taxon>Immundisolibacterales</taxon>
        <taxon>Immundisolibacteraceae</taxon>
        <taxon>Immundisolibacter</taxon>
    </lineage>
</organism>
<evidence type="ECO:0000256" key="1">
    <source>
        <dbReference type="ARBA" id="ARBA00022475"/>
    </source>
</evidence>
<dbReference type="RefSeq" id="WP_068805187.1">
    <property type="nucleotide sequence ID" value="NZ_CP014671.1"/>
</dbReference>
<accession>A0A1B1YV40</accession>
<dbReference type="InterPro" id="IPR006008">
    <property type="entry name" value="YciB"/>
</dbReference>
<feature type="transmembrane region" description="Helical" evidence="5">
    <location>
        <begin position="20"/>
        <end position="40"/>
    </location>
</feature>
<protein>
    <recommendedName>
        <fullName evidence="5">Inner membrane-spanning protein YciB</fullName>
    </recommendedName>
</protein>
<evidence type="ECO:0000256" key="5">
    <source>
        <dbReference type="HAMAP-Rule" id="MF_00189"/>
    </source>
</evidence>
<dbReference type="PANTHER" id="PTHR36917:SF1">
    <property type="entry name" value="INNER MEMBRANE-SPANNING PROTEIN YCIB"/>
    <property type="match status" value="1"/>
</dbReference>
<reference evidence="7" key="1">
    <citation type="submission" date="2016-03" db="EMBL/GenBank/DDBJ databases">
        <title>Complete genome sequence of Solimmundus cernigliae, representing a novel lineage of polycyclic aromatic hydrocarbon degraders within the Gammaproteobacteria.</title>
        <authorList>
            <person name="Singleton D.R."/>
            <person name="Dickey A.N."/>
            <person name="Scholl E.H."/>
            <person name="Wright F.A."/>
            <person name="Aitken M.D."/>
        </authorList>
    </citation>
    <scope>NUCLEOTIDE SEQUENCE [LARGE SCALE GENOMIC DNA]</scope>
    <source>
        <strain evidence="7">TR3.2</strain>
    </source>
</reference>
<evidence type="ECO:0000313" key="7">
    <source>
        <dbReference type="Proteomes" id="UP000092952"/>
    </source>
</evidence>
<dbReference type="PANTHER" id="PTHR36917">
    <property type="entry name" value="INTRACELLULAR SEPTATION PROTEIN A-RELATED"/>
    <property type="match status" value="1"/>
</dbReference>
<dbReference type="AlphaFoldDB" id="A0A1B1YV40"/>
<keyword evidence="1 5" id="KW-1003">Cell membrane</keyword>
<name>A0A1B1YV40_9GAMM</name>
<comment type="similarity">
    <text evidence="5">Belongs to the YciB family.</text>
</comment>
<keyword evidence="4 5" id="KW-0472">Membrane</keyword>
<dbReference type="HAMAP" id="MF_00189">
    <property type="entry name" value="YciB"/>
    <property type="match status" value="1"/>
</dbReference>
<dbReference type="FunCoup" id="A0A1B1YV40">
    <property type="interactions" value="104"/>
</dbReference>
<comment type="function">
    <text evidence="5">Plays a role in cell envelope biogenesis, maintenance of cell envelope integrity and membrane homeostasis.</text>
</comment>
<dbReference type="GO" id="GO:0005886">
    <property type="term" value="C:plasma membrane"/>
    <property type="evidence" value="ECO:0007669"/>
    <property type="project" value="UniProtKB-SubCell"/>
</dbReference>
<evidence type="ECO:0000256" key="2">
    <source>
        <dbReference type="ARBA" id="ARBA00022692"/>
    </source>
</evidence>
<dbReference type="STRING" id="1810504.PG2T_10855"/>
<evidence type="ECO:0000256" key="4">
    <source>
        <dbReference type="ARBA" id="ARBA00023136"/>
    </source>
</evidence>
<feature type="transmembrane region" description="Helical" evidence="5">
    <location>
        <begin position="52"/>
        <end position="68"/>
    </location>
</feature>
<keyword evidence="5" id="KW-0997">Cell inner membrane</keyword>
<dbReference type="Proteomes" id="UP000092952">
    <property type="component" value="Chromosome"/>
</dbReference>
<feature type="transmembrane region" description="Helical" evidence="5">
    <location>
        <begin position="80"/>
        <end position="99"/>
    </location>
</feature>
<evidence type="ECO:0000256" key="3">
    <source>
        <dbReference type="ARBA" id="ARBA00022989"/>
    </source>
</evidence>
<keyword evidence="2 5" id="KW-0812">Transmembrane</keyword>
<comment type="subcellular location">
    <subcellularLocation>
        <location evidence="5">Cell inner membrane</location>
        <topology evidence="5">Multi-pass membrane protein</topology>
    </subcellularLocation>
</comment>
<feature type="transmembrane region" description="Helical" evidence="5">
    <location>
        <begin position="211"/>
        <end position="230"/>
    </location>
</feature>
<dbReference type="Pfam" id="PF04279">
    <property type="entry name" value="IspA"/>
    <property type="match status" value="2"/>
</dbReference>
<dbReference type="EMBL" id="CP014671">
    <property type="protein sequence ID" value="ANX04616.1"/>
    <property type="molecule type" value="Genomic_DNA"/>
</dbReference>
<feature type="transmembrane region" description="Helical" evidence="5">
    <location>
        <begin position="120"/>
        <end position="140"/>
    </location>
</feature>
<sequence length="244" mass="27115">MKLLFDFLPIIVFFAAYKWAGIYWATGAAVAVAALQIVALRVLRRPIDKTQWFNLALLAGLGGLTIFLRDERFIMWKPSLINWAFAIAFGLSLFGQRPLTERMLGAQLVLPRSVWRRLTAGWVLFFLLGGALNAYVAFVYQVTPQSLDADRQAIYAQVAEDDGAYARAVQGKALADMDAAQRAELTALAPAQRQAAYLHKLHQDIWVNFKLFGLLGLTLLFVLAQGVYLSRHLSPDTGARESAV</sequence>
<keyword evidence="3 5" id="KW-1133">Transmembrane helix</keyword>
<gene>
    <name evidence="5" type="primary">yciB</name>
    <name evidence="6" type="ORF">PG2T_10855</name>
</gene>
<dbReference type="InParanoid" id="A0A1B1YV40"/>
<keyword evidence="7" id="KW-1185">Reference proteome</keyword>
<evidence type="ECO:0000313" key="6">
    <source>
        <dbReference type="EMBL" id="ANX04616.1"/>
    </source>
</evidence>
<dbReference type="KEGG" id="gbi:PG2T_10855"/>
<dbReference type="OrthoDB" id="9788219at2"/>